<name>A0A6I1GE89_9BIFI</name>
<dbReference type="InterPro" id="IPR045489">
    <property type="entry name" value="DUF6429"/>
</dbReference>
<feature type="domain" description="Plasmid pRiA4b Orf3-like" evidence="1">
    <location>
        <begin position="181"/>
        <end position="331"/>
    </location>
</feature>
<dbReference type="Pfam" id="PF20008">
    <property type="entry name" value="DUF6429"/>
    <property type="match status" value="1"/>
</dbReference>
<dbReference type="Pfam" id="PF07929">
    <property type="entry name" value="PRiA4_ORF3"/>
    <property type="match status" value="1"/>
</dbReference>
<dbReference type="Proteomes" id="UP000441772">
    <property type="component" value="Unassembled WGS sequence"/>
</dbReference>
<proteinExistence type="predicted"/>
<feature type="domain" description="DUF6429" evidence="2">
    <location>
        <begin position="22"/>
        <end position="99"/>
    </location>
</feature>
<evidence type="ECO:0000259" key="2">
    <source>
        <dbReference type="Pfam" id="PF20008"/>
    </source>
</evidence>
<comment type="caution">
    <text evidence="3">The sequence shown here is derived from an EMBL/GenBank/DDBJ whole genome shotgun (WGS) entry which is preliminary data.</text>
</comment>
<protein>
    <submittedName>
        <fullName evidence="3">Plasmid pRiA4b ORF-3-like protein</fullName>
    </submittedName>
</protein>
<sequence>MANTMPAGKPGAEDADDWREPMVRDLTLMLLWLTSWDERGGTTYGQDAGPLLRSWIGYDWDAMDALRDERLIEGRKGNKSVYLTQSGAALAETLVDRYRHAVDAAAGRDARPSAMSLLAQALGIPSHYLPDLYGEDDDADVTVADHIDTRYAGVDDPRSFLFRVTLRMHDVTDPAGKPLVCLRDIEIPAGLTFADLHHAIQQAFDWKDYHLWNIQLNSHGVKYQLEPMSNENSFEDYWDTRTPADADSVRLGEVFPRSRTALYTYDYGDDWEHDIKLVKTISKADIDHPVVRDSEGEAPPEDVGGPWGYAEFLKAYTDPNHPDHADMVAWKAGIDAL</sequence>
<evidence type="ECO:0000313" key="3">
    <source>
        <dbReference type="EMBL" id="KAB7789855.1"/>
    </source>
</evidence>
<gene>
    <name evidence="3" type="ORF">F7D09_1647</name>
</gene>
<keyword evidence="4" id="KW-1185">Reference proteome</keyword>
<dbReference type="RefSeq" id="WP_193312404.1">
    <property type="nucleotide sequence ID" value="NZ_JBHSKZ010000020.1"/>
</dbReference>
<dbReference type="SUPFAM" id="SSF159941">
    <property type="entry name" value="MM3350-like"/>
    <property type="match status" value="1"/>
</dbReference>
<reference evidence="3 4" key="1">
    <citation type="submission" date="2019-09" db="EMBL/GenBank/DDBJ databases">
        <title>Characterization of the phylogenetic diversity of two novel species belonging to the genus Bifidobacterium: Bifidobacterium cebidarum sp. nov. and Bifidobacterium leontopitheci sp. nov.</title>
        <authorList>
            <person name="Lugli G.A."/>
            <person name="Duranti S."/>
            <person name="Milani C."/>
            <person name="Turroni F."/>
            <person name="Ventura M."/>
        </authorList>
    </citation>
    <scope>NUCLEOTIDE SEQUENCE [LARGE SCALE GENOMIC DNA]</scope>
    <source>
        <strain evidence="3 4">LMG 31471</strain>
    </source>
</reference>
<dbReference type="InterPro" id="IPR012912">
    <property type="entry name" value="Plasmid_pRiA4b_Orf3-like"/>
</dbReference>
<dbReference type="AlphaFoldDB" id="A0A6I1GE89"/>
<evidence type="ECO:0000313" key="4">
    <source>
        <dbReference type="Proteomes" id="UP000441772"/>
    </source>
</evidence>
<dbReference type="Gene3D" id="3.10.290.30">
    <property type="entry name" value="MM3350-like"/>
    <property type="match status" value="1"/>
</dbReference>
<dbReference type="PANTHER" id="PTHR41878:SF1">
    <property type="entry name" value="TNPR PROTEIN"/>
    <property type="match status" value="1"/>
</dbReference>
<organism evidence="3 4">
    <name type="scientific">Bifidobacterium leontopitheci</name>
    <dbReference type="NCBI Taxonomy" id="2650774"/>
    <lineage>
        <taxon>Bacteria</taxon>
        <taxon>Bacillati</taxon>
        <taxon>Actinomycetota</taxon>
        <taxon>Actinomycetes</taxon>
        <taxon>Bifidobacteriales</taxon>
        <taxon>Bifidobacteriaceae</taxon>
        <taxon>Bifidobacterium</taxon>
    </lineage>
</organism>
<evidence type="ECO:0000259" key="1">
    <source>
        <dbReference type="Pfam" id="PF07929"/>
    </source>
</evidence>
<dbReference type="InterPro" id="IPR024047">
    <property type="entry name" value="MM3350-like_sf"/>
</dbReference>
<dbReference type="EMBL" id="WBVT01000029">
    <property type="protein sequence ID" value="KAB7789855.1"/>
    <property type="molecule type" value="Genomic_DNA"/>
</dbReference>
<accession>A0A6I1GE89</accession>
<dbReference type="PANTHER" id="PTHR41878">
    <property type="entry name" value="LEXA REPRESSOR-RELATED"/>
    <property type="match status" value="1"/>
</dbReference>